<dbReference type="OrthoDB" id="2191533at2759"/>
<name>A0A059F316_9MICR</name>
<dbReference type="HOGENOM" id="CLU_127769_0_0_1"/>
<keyword evidence="2" id="KW-1185">Reference proteome</keyword>
<reference evidence="2" key="1">
    <citation type="submission" date="2013-02" db="EMBL/GenBank/DDBJ databases">
        <authorList>
            <consortium name="The Broad Institute Genome Sequencing Platform"/>
            <person name="Cuomo C."/>
            <person name="Becnel J."/>
            <person name="Sanscrainte N."/>
            <person name="Walker B."/>
            <person name="Young S.K."/>
            <person name="Zeng Q."/>
            <person name="Gargeya S."/>
            <person name="Fitzgerald M."/>
            <person name="Haas B."/>
            <person name="Abouelleil A."/>
            <person name="Alvarado L."/>
            <person name="Arachchi H.M."/>
            <person name="Berlin A.M."/>
            <person name="Chapman S.B."/>
            <person name="Dewar J."/>
            <person name="Goldberg J."/>
            <person name="Griggs A."/>
            <person name="Gujja S."/>
            <person name="Hansen M."/>
            <person name="Howarth C."/>
            <person name="Imamovic A."/>
            <person name="Larimer J."/>
            <person name="McCowan C."/>
            <person name="Murphy C."/>
            <person name="Neiman D."/>
            <person name="Pearson M."/>
            <person name="Priest M."/>
            <person name="Roberts A."/>
            <person name="Saif S."/>
            <person name="Shea T."/>
            <person name="Sisk P."/>
            <person name="Sykes S."/>
            <person name="Wortman J."/>
            <person name="Nusbaum C."/>
            <person name="Birren B."/>
        </authorList>
    </citation>
    <scope>NUCLEOTIDE SEQUENCE [LARGE SCALE GENOMIC DNA]</scope>
    <source>
        <strain evidence="2">PRA339</strain>
    </source>
</reference>
<dbReference type="VEuPathDB" id="MicrosporidiaDB:H312_01070"/>
<protein>
    <recommendedName>
        <fullName evidence="3">MAGE domain-containing protein</fullName>
    </recommendedName>
</protein>
<proteinExistence type="predicted"/>
<accession>A0A059F316</accession>
<sequence length="173" mass="20679">MPPNEIQYGEAMRYMISNNIKHKMTHRREITSILKTGRVDYQQALAELNSRFISIGLEMHPCSTDQLDTSDTFFLVRDQSIKTDEEIEEFLEKLIIAVTIIYIENKKMSLEVFTNILSKLMGNEKAESLIFEMKKHKYVKVEKEDIYVIKLYWRFYAEFPYFDPLEFFEKTFD</sequence>
<evidence type="ECO:0000313" key="2">
    <source>
        <dbReference type="Proteomes" id="UP000030655"/>
    </source>
</evidence>
<dbReference type="EMBL" id="KK365141">
    <property type="protein sequence ID" value="KCZ81492.1"/>
    <property type="molecule type" value="Genomic_DNA"/>
</dbReference>
<reference evidence="1 2" key="2">
    <citation type="submission" date="2014-03" db="EMBL/GenBank/DDBJ databases">
        <title>The Genome Sequence of Anncaliia algerae insect isolate PRA339.</title>
        <authorList>
            <consortium name="The Broad Institute Genome Sequencing Platform"/>
            <consortium name="The Broad Institute Genome Sequencing Center for Infectious Disease"/>
            <person name="Cuomo C."/>
            <person name="Becnel J."/>
            <person name="Sanscrainte N."/>
            <person name="Walker B."/>
            <person name="Young S.K."/>
            <person name="Zeng Q."/>
            <person name="Gargeya S."/>
            <person name="Fitzgerald M."/>
            <person name="Haas B."/>
            <person name="Abouelleil A."/>
            <person name="Alvarado L."/>
            <person name="Arachchi H.M."/>
            <person name="Berlin A.M."/>
            <person name="Chapman S.B."/>
            <person name="Dewar J."/>
            <person name="Goldberg J."/>
            <person name="Griggs A."/>
            <person name="Gujja S."/>
            <person name="Hansen M."/>
            <person name="Howarth C."/>
            <person name="Imamovic A."/>
            <person name="Larimer J."/>
            <person name="McCowan C."/>
            <person name="Murphy C."/>
            <person name="Neiman D."/>
            <person name="Pearson M."/>
            <person name="Priest M."/>
            <person name="Roberts A."/>
            <person name="Saif S."/>
            <person name="Shea T."/>
            <person name="Sisk P."/>
            <person name="Sykes S."/>
            <person name="Wortman J."/>
            <person name="Nusbaum C."/>
            <person name="Birren B."/>
        </authorList>
    </citation>
    <scope>NUCLEOTIDE SEQUENCE [LARGE SCALE GENOMIC DNA]</scope>
    <source>
        <strain evidence="1 2">PRA339</strain>
    </source>
</reference>
<dbReference type="AlphaFoldDB" id="A0A059F316"/>
<gene>
    <name evidence="1" type="ORF">H312_01070</name>
</gene>
<dbReference type="Proteomes" id="UP000030655">
    <property type="component" value="Unassembled WGS sequence"/>
</dbReference>
<organism evidence="1 2">
    <name type="scientific">Anncaliia algerae PRA339</name>
    <dbReference type="NCBI Taxonomy" id="1288291"/>
    <lineage>
        <taxon>Eukaryota</taxon>
        <taxon>Fungi</taxon>
        <taxon>Fungi incertae sedis</taxon>
        <taxon>Microsporidia</taxon>
        <taxon>Tubulinosematoidea</taxon>
        <taxon>Tubulinosematidae</taxon>
        <taxon>Anncaliia</taxon>
    </lineage>
</organism>
<evidence type="ECO:0000313" key="1">
    <source>
        <dbReference type="EMBL" id="KCZ81492.1"/>
    </source>
</evidence>
<evidence type="ECO:0008006" key="3">
    <source>
        <dbReference type="Google" id="ProtNLM"/>
    </source>
</evidence>